<dbReference type="PANTHER" id="PTHR12461:SF99">
    <property type="entry name" value="BIFUNCTIONAL PEPTIDASE AND (3S)-LYSYL HYDROXYLASE JMJD7"/>
    <property type="match status" value="1"/>
</dbReference>
<dbReference type="SUPFAM" id="SSF51197">
    <property type="entry name" value="Clavaminate synthase-like"/>
    <property type="match status" value="1"/>
</dbReference>
<evidence type="ECO:0000313" key="5">
    <source>
        <dbReference type="Proteomes" id="UP001287286"/>
    </source>
</evidence>
<sequence length="395" mass="43896">MYWQSRQQLVAPVQSVRFAVKPPSPGAEKGATIRRGFSHAFPAEPSPFVSSRVNTTVADMAATGGTVDAALEELISTFNELNSATVEEFDSEPSPLEFMRFASRNAPFVIRGGASSWKACRKWDAAYLKAALAGEFVNVAVTPHGNADSPTFSPAHQRLVLAKPHEESQSFDKFLDYVIDQETDPAFPLDAETRYAQTQNDNFRDEYLTLFPDAQKDIPFARIALQKAPDAINLWIGNSKSVTATHKDNFENIFVQVRGRKHFVLLPPLCQPCMNEKLLPPATYVRRPQSGGFSLEVDEGKEPVPFVTWDPEDLSSNATSLSRLANPMHVTLEPGDMLYLPAMCLTTRYHKVSQSCIPGDEGFVVAINYWYDMEFSGTLYPLASFLRNLGRACDK</sequence>
<reference evidence="2" key="3">
    <citation type="submission" date="2023-11" db="EMBL/GenBank/DDBJ databases">
        <authorList>
            <person name="Beijen E."/>
            <person name="Ohm R.A."/>
        </authorList>
    </citation>
    <scope>NUCLEOTIDE SEQUENCE</scope>
    <source>
        <strain evidence="2">CBS 150709</strain>
    </source>
</reference>
<dbReference type="EMBL" id="LCWV01000025">
    <property type="protein sequence ID" value="PWI66461.1"/>
    <property type="molecule type" value="Genomic_DNA"/>
</dbReference>
<evidence type="ECO:0000313" key="2">
    <source>
        <dbReference type="EMBL" id="KAK4086838.1"/>
    </source>
</evidence>
<reference evidence="3 4" key="2">
    <citation type="journal article" date="2016" name="Front. Microbiol.">
        <title>Genome and transcriptome sequences reveal the specific parasitism of the nematophagous Purpureocillium lilacinum 36-1.</title>
        <authorList>
            <person name="Xie J."/>
            <person name="Li S."/>
            <person name="Mo C."/>
            <person name="Xiao X."/>
            <person name="Peng D."/>
            <person name="Wang G."/>
            <person name="Xiao Y."/>
        </authorList>
    </citation>
    <scope>NUCLEOTIDE SEQUENCE [LARGE SCALE GENOMIC DNA]</scope>
    <source>
        <strain evidence="3 4">36-1</strain>
    </source>
</reference>
<evidence type="ECO:0000259" key="1">
    <source>
        <dbReference type="PROSITE" id="PS51184"/>
    </source>
</evidence>
<keyword evidence="5" id="KW-1185">Reference proteome</keyword>
<dbReference type="Proteomes" id="UP001287286">
    <property type="component" value="Unassembled WGS sequence"/>
</dbReference>
<evidence type="ECO:0000313" key="3">
    <source>
        <dbReference type="EMBL" id="PWI66461.1"/>
    </source>
</evidence>
<dbReference type="AlphaFoldDB" id="A0A2U3DW24"/>
<feature type="domain" description="JmjC" evidence="1">
    <location>
        <begin position="176"/>
        <end position="386"/>
    </location>
</feature>
<comment type="caution">
    <text evidence="3">The sequence shown here is derived from an EMBL/GenBank/DDBJ whole genome shotgun (WGS) entry which is preliminary data.</text>
</comment>
<dbReference type="PROSITE" id="PS51184">
    <property type="entry name" value="JMJC"/>
    <property type="match status" value="1"/>
</dbReference>
<dbReference type="SMART" id="SM00558">
    <property type="entry name" value="JmjC"/>
    <property type="match status" value="1"/>
</dbReference>
<organism evidence="3 4">
    <name type="scientific">Purpureocillium lilacinum</name>
    <name type="common">Paecilomyces lilacinus</name>
    <dbReference type="NCBI Taxonomy" id="33203"/>
    <lineage>
        <taxon>Eukaryota</taxon>
        <taxon>Fungi</taxon>
        <taxon>Dikarya</taxon>
        <taxon>Ascomycota</taxon>
        <taxon>Pezizomycotina</taxon>
        <taxon>Sordariomycetes</taxon>
        <taxon>Hypocreomycetidae</taxon>
        <taxon>Hypocreales</taxon>
        <taxon>Ophiocordycipitaceae</taxon>
        <taxon>Purpureocillium</taxon>
    </lineage>
</organism>
<dbReference type="Gene3D" id="2.60.120.10">
    <property type="entry name" value="Jelly Rolls"/>
    <property type="match status" value="1"/>
</dbReference>
<reference evidence="2 5" key="4">
    <citation type="journal article" date="2024" name="Microbiol. Resour. Announc.">
        <title>Genome annotations for the ascomycete fungi Trichoderma harzianum, Trichoderma aggressivum, and Purpureocillium lilacinum.</title>
        <authorList>
            <person name="Beijen E.P.W."/>
            <person name="Ohm R.A."/>
        </authorList>
    </citation>
    <scope>NUCLEOTIDE SEQUENCE [LARGE SCALE GENOMIC DNA]</scope>
    <source>
        <strain evidence="2 5">CBS 150709</strain>
    </source>
</reference>
<name>A0A2U3DW24_PURLI</name>
<dbReference type="Proteomes" id="UP000245956">
    <property type="component" value="Unassembled WGS sequence"/>
</dbReference>
<evidence type="ECO:0000313" key="4">
    <source>
        <dbReference type="Proteomes" id="UP000245956"/>
    </source>
</evidence>
<dbReference type="PANTHER" id="PTHR12461">
    <property type="entry name" value="HYPOXIA-INDUCIBLE FACTOR 1 ALPHA INHIBITOR-RELATED"/>
    <property type="match status" value="1"/>
</dbReference>
<dbReference type="Pfam" id="PF13621">
    <property type="entry name" value="Cupin_8"/>
    <property type="match status" value="1"/>
</dbReference>
<dbReference type="InterPro" id="IPR014710">
    <property type="entry name" value="RmlC-like_jellyroll"/>
</dbReference>
<gene>
    <name evidence="3" type="ORF">PCL_05159</name>
    <name evidence="2" type="ORF">Purlil1_8788</name>
</gene>
<dbReference type="InterPro" id="IPR003347">
    <property type="entry name" value="JmjC_dom"/>
</dbReference>
<accession>A0A2U3DW24</accession>
<protein>
    <recommendedName>
        <fullName evidence="1">JmjC domain-containing protein</fullName>
    </recommendedName>
</protein>
<dbReference type="InterPro" id="IPR041667">
    <property type="entry name" value="Cupin_8"/>
</dbReference>
<proteinExistence type="predicted"/>
<dbReference type="EMBL" id="JAWRVI010000037">
    <property type="protein sequence ID" value="KAK4086838.1"/>
    <property type="molecule type" value="Genomic_DNA"/>
</dbReference>
<reference evidence="3" key="1">
    <citation type="submission" date="2015-05" db="EMBL/GenBank/DDBJ databases">
        <authorList>
            <person name="Wang D.B."/>
            <person name="Wang M."/>
        </authorList>
    </citation>
    <scope>NUCLEOTIDE SEQUENCE</scope>
    <source>
        <strain evidence="3">36-1</strain>
    </source>
</reference>